<proteinExistence type="inferred from homology"/>
<dbReference type="CDD" id="cd03784">
    <property type="entry name" value="GT1_Gtf-like"/>
    <property type="match status" value="2"/>
</dbReference>
<dbReference type="SUPFAM" id="SSF53756">
    <property type="entry name" value="UDP-Glycosyltransferase/glycogen phosphorylase"/>
    <property type="match status" value="2"/>
</dbReference>
<dbReference type="Gene3D" id="3.40.50.2000">
    <property type="entry name" value="Glycogen Phosphorylase B"/>
    <property type="match status" value="4"/>
</dbReference>
<protein>
    <recommendedName>
        <fullName evidence="4">Glycosyltransferase N-terminal domain-containing protein</fullName>
    </recommendedName>
</protein>
<accession>A0A0E0C961</accession>
<organism evidence="5">
    <name type="scientific">Oryza meridionalis</name>
    <dbReference type="NCBI Taxonomy" id="40149"/>
    <lineage>
        <taxon>Eukaryota</taxon>
        <taxon>Viridiplantae</taxon>
        <taxon>Streptophyta</taxon>
        <taxon>Embryophyta</taxon>
        <taxon>Tracheophyta</taxon>
        <taxon>Spermatophyta</taxon>
        <taxon>Magnoliopsida</taxon>
        <taxon>Liliopsida</taxon>
        <taxon>Poales</taxon>
        <taxon>Poaceae</taxon>
        <taxon>BOP clade</taxon>
        <taxon>Oryzoideae</taxon>
        <taxon>Oryzeae</taxon>
        <taxon>Oryzinae</taxon>
        <taxon>Oryza</taxon>
    </lineage>
</organism>
<dbReference type="FunFam" id="3.40.50.2000:FF:000152">
    <property type="entry name" value="Glycosyltransferase"/>
    <property type="match status" value="2"/>
</dbReference>
<evidence type="ECO:0000259" key="4">
    <source>
        <dbReference type="Pfam" id="PF26168"/>
    </source>
</evidence>
<evidence type="ECO:0000256" key="1">
    <source>
        <dbReference type="ARBA" id="ARBA00009995"/>
    </source>
</evidence>
<dbReference type="Gramene" id="OMERI01G31600.1">
    <property type="protein sequence ID" value="OMERI01G31600.1"/>
    <property type="gene ID" value="OMERI01G31600"/>
</dbReference>
<evidence type="ECO:0000313" key="5">
    <source>
        <dbReference type="EnsemblPlants" id="OMERI01G31600.1"/>
    </source>
</evidence>
<evidence type="ECO:0000313" key="6">
    <source>
        <dbReference type="Proteomes" id="UP000008021"/>
    </source>
</evidence>
<dbReference type="GO" id="GO:0080043">
    <property type="term" value="F:quercetin 3-O-glucosyltransferase activity"/>
    <property type="evidence" value="ECO:0007669"/>
    <property type="project" value="TreeGrafter"/>
</dbReference>
<dbReference type="AlphaFoldDB" id="A0A0E0C961"/>
<dbReference type="eggNOG" id="KOG1192">
    <property type="taxonomic scope" value="Eukaryota"/>
</dbReference>
<dbReference type="Proteomes" id="UP000008021">
    <property type="component" value="Chromosome 1"/>
</dbReference>
<dbReference type="PROSITE" id="PS00375">
    <property type="entry name" value="UDPGT"/>
    <property type="match status" value="1"/>
</dbReference>
<dbReference type="FunFam" id="3.40.50.2000:FF:000060">
    <property type="entry name" value="Glycosyltransferase"/>
    <property type="match status" value="1"/>
</dbReference>
<comment type="similarity">
    <text evidence="1">Belongs to the UDP-glycosyltransferase family.</text>
</comment>
<dbReference type="FunFam" id="3.40.50.2000:FF:000138">
    <property type="entry name" value="Glycosyltransferase"/>
    <property type="match status" value="1"/>
</dbReference>
<dbReference type="Pfam" id="PF26168">
    <property type="entry name" value="Glyco_transf_N"/>
    <property type="match status" value="1"/>
</dbReference>
<dbReference type="InterPro" id="IPR035595">
    <property type="entry name" value="UDP_glycos_trans_CS"/>
</dbReference>
<dbReference type="PANTHER" id="PTHR11926">
    <property type="entry name" value="GLUCOSYL/GLUCURONOSYL TRANSFERASES"/>
    <property type="match status" value="1"/>
</dbReference>
<reference evidence="5" key="2">
    <citation type="submission" date="2018-05" db="EMBL/GenBank/DDBJ databases">
        <title>OmerRS3 (Oryza meridionalis Reference Sequence Version 3).</title>
        <authorList>
            <person name="Zhang J."/>
            <person name="Kudrna D."/>
            <person name="Lee S."/>
            <person name="Talag J."/>
            <person name="Welchert J."/>
            <person name="Wing R.A."/>
        </authorList>
    </citation>
    <scope>NUCLEOTIDE SEQUENCE [LARGE SCALE GENOMIC DNA]</scope>
    <source>
        <strain evidence="5">cv. OR44</strain>
    </source>
</reference>
<keyword evidence="3" id="KW-0808">Transferase</keyword>
<dbReference type="InterPro" id="IPR058980">
    <property type="entry name" value="Glyco_transf_N"/>
</dbReference>
<keyword evidence="6" id="KW-1185">Reference proteome</keyword>
<dbReference type="PANTHER" id="PTHR11926:SF1395">
    <property type="entry name" value="GLYCOSYLTRANSFERASE"/>
    <property type="match status" value="1"/>
</dbReference>
<evidence type="ECO:0000256" key="2">
    <source>
        <dbReference type="ARBA" id="ARBA00022676"/>
    </source>
</evidence>
<dbReference type="Pfam" id="PF00201">
    <property type="entry name" value="UDPGT"/>
    <property type="match status" value="2"/>
</dbReference>
<evidence type="ECO:0000256" key="3">
    <source>
        <dbReference type="ARBA" id="ARBA00022679"/>
    </source>
</evidence>
<sequence>MASTAVSRHVVAVPYPGRGHINPMLAACRLLAAADGELTVTVVVTEEWHGLLASAGVPATLPPAGRVRLATIPNVIPSEHGRGADPAGFFEAVDAKMGVAVEQLLDRLERRPDAIVADTYLAWGVPAGAARGIPVCSLWTMAATFFWALYNIHLWPPVDDREGEQELSRKSLEQYVPGCSSVRLSDVKSFRSWERSMKLTTEAFVNVRKAQCVLFTSFYELEPCAMDRITQAVPFPVYPVGPSISGMPLDGGAGKIDDEEHRAWLDAQPERSVLYVSFGSVVSMRPSQLEEVAVALRDSAARFFWVARDSASAGDLRRIAGGNGLVVPWCDQLSVLCHRSVGGFLSHCGWNSLLEAVFAGVPLLALPVVWDQVVDARVVADEWRIGVNLSEQRREEDEGGGVVVGRDAIRAAAARLMDPDDGESREMRRRAALLREACRGAVQDGGSSRRSLNGFVKDLADGRLNCHIHVENNGRENFTLGNLLYEANIIPPCRCHVVAVPFPGRGHVNAMMNLSRLLAARGAAAVTFVVTEEWLGLLSSSSAPPGVRLRAIPNVIPSEHGRAADHAGFLDAVGARMEAPFERLLDRLRLEEEEAAAPVAAFVADFYVPWVVGVGNRRGVPICSLFPMAAVFFSAYYHFDNLPSWLAKPPHQPGAGATTDNPDQRLEHYISSLASSSIMLSDLKPLIHSERTVEYILACISSIRKAQCLLFTTIYELEANVIDSLESLVTCPVYPIGPCIPYMTLENEHTKSNGEATGQIDYFAWLDCQPENSVLYVSLGSFVSVSSSQLDEIALGLATSLQFCATLQLGASTSEVRFLWILREQSTRVRELVGNTNKGMILPWCDQLKVLCHPSVGGFLTHCGMNSTLEAVFAGVPMLTLPFFDQPIDGRLIVEEWKIGVNLRDSTDKDRLIRREEIARAVKRLMASDEAGIKAIRRRF</sequence>
<dbReference type="GO" id="GO:0080044">
    <property type="term" value="F:quercetin 7-O-glucosyltransferase activity"/>
    <property type="evidence" value="ECO:0007669"/>
    <property type="project" value="TreeGrafter"/>
</dbReference>
<dbReference type="InterPro" id="IPR002213">
    <property type="entry name" value="UDP_glucos_trans"/>
</dbReference>
<dbReference type="HOGENOM" id="CLU_001724_8_4_1"/>
<name>A0A0E0C961_9ORYZ</name>
<dbReference type="EnsemblPlants" id="OMERI01G31600.1">
    <property type="protein sequence ID" value="OMERI01G31600.1"/>
    <property type="gene ID" value="OMERI01G31600"/>
</dbReference>
<reference evidence="5" key="1">
    <citation type="submission" date="2015-04" db="UniProtKB">
        <authorList>
            <consortium name="EnsemblPlants"/>
        </authorList>
    </citation>
    <scope>IDENTIFICATION</scope>
</reference>
<feature type="domain" description="Glycosyltransferase N-terminal" evidence="4">
    <location>
        <begin position="496"/>
        <end position="531"/>
    </location>
</feature>
<keyword evidence="2" id="KW-0328">Glycosyltransferase</keyword>